<evidence type="ECO:0000313" key="5">
    <source>
        <dbReference type="Proteomes" id="UP001281003"/>
    </source>
</evidence>
<keyword evidence="2" id="KW-1133">Transmembrane helix</keyword>
<reference evidence="4" key="2">
    <citation type="submission" date="2023-07" db="EMBL/GenBank/DDBJ databases">
        <authorList>
            <consortium name="Lawrence Berkeley National Laboratory"/>
            <person name="Haridas S."/>
            <person name="Hensen N."/>
            <person name="Bonometti L."/>
            <person name="Westerberg I."/>
            <person name="Brannstrom I.O."/>
            <person name="Guillou S."/>
            <person name="Cros-Aarteil S."/>
            <person name="Calhoun S."/>
            <person name="Kuo A."/>
            <person name="Mondo S."/>
            <person name="Pangilinan J."/>
            <person name="Riley R."/>
            <person name="LaButti K."/>
            <person name="Andreopoulos B."/>
            <person name="Lipzen A."/>
            <person name="Chen C."/>
            <person name="Yanf M."/>
            <person name="Daum C."/>
            <person name="Ng V."/>
            <person name="Clum A."/>
            <person name="Steindorff A."/>
            <person name="Ohm R."/>
            <person name="Martin F."/>
            <person name="Silar P."/>
            <person name="Natvig D."/>
            <person name="Lalanne C."/>
            <person name="Gautier V."/>
            <person name="Ament-velasquez S.L."/>
            <person name="Kruys A."/>
            <person name="Hutchinson M.I."/>
            <person name="Powell A.J."/>
            <person name="Barry K."/>
            <person name="Miller A.N."/>
            <person name="Grigoriev I.V."/>
            <person name="Debuchy R."/>
            <person name="Gladieux P."/>
            <person name="Thoren M.H."/>
            <person name="Johannesson H."/>
        </authorList>
    </citation>
    <scope>NUCLEOTIDE SEQUENCE</scope>
    <source>
        <strain evidence="4">FGSC 1904</strain>
    </source>
</reference>
<evidence type="ECO:0000256" key="2">
    <source>
        <dbReference type="SAM" id="Phobius"/>
    </source>
</evidence>
<feature type="chain" id="PRO_5042101646" description="TM2 domain-containing protein" evidence="3">
    <location>
        <begin position="23"/>
        <end position="176"/>
    </location>
</feature>
<dbReference type="EMBL" id="JAUTDP010000009">
    <property type="protein sequence ID" value="KAK3396611.1"/>
    <property type="molecule type" value="Genomic_DNA"/>
</dbReference>
<sequence>MRSPATSLFLPLLSFLLVLALGASTTTTQATSPSSSTSLASGTITARSATSATEQSNEDVTLQIIPLTNLPPTKVFQTKAPLPQTTQEVDVDIVKRHHYPHHNHTQTQTQTSDGNGRPTTADIPRELNVALTLVMLAVGGIFGFHYLITGVLAVWVVLKVVDVVQFLVGWWNSVVA</sequence>
<keyword evidence="5" id="KW-1185">Reference proteome</keyword>
<evidence type="ECO:0000313" key="4">
    <source>
        <dbReference type="EMBL" id="KAK3396611.1"/>
    </source>
</evidence>
<dbReference type="AlphaFoldDB" id="A0AAE0PB18"/>
<dbReference type="Proteomes" id="UP001281003">
    <property type="component" value="Unassembled WGS sequence"/>
</dbReference>
<name>A0AAE0PB18_SORBR</name>
<comment type="caution">
    <text evidence="4">The sequence shown here is derived from an EMBL/GenBank/DDBJ whole genome shotgun (WGS) entry which is preliminary data.</text>
</comment>
<reference evidence="4" key="1">
    <citation type="journal article" date="2023" name="Mol. Phylogenet. Evol.">
        <title>Genome-scale phylogeny and comparative genomics of the fungal order Sordariales.</title>
        <authorList>
            <person name="Hensen N."/>
            <person name="Bonometti L."/>
            <person name="Westerberg I."/>
            <person name="Brannstrom I.O."/>
            <person name="Guillou S."/>
            <person name="Cros-Aarteil S."/>
            <person name="Calhoun S."/>
            <person name="Haridas S."/>
            <person name="Kuo A."/>
            <person name="Mondo S."/>
            <person name="Pangilinan J."/>
            <person name="Riley R."/>
            <person name="LaButti K."/>
            <person name="Andreopoulos B."/>
            <person name="Lipzen A."/>
            <person name="Chen C."/>
            <person name="Yan M."/>
            <person name="Daum C."/>
            <person name="Ng V."/>
            <person name="Clum A."/>
            <person name="Steindorff A."/>
            <person name="Ohm R.A."/>
            <person name="Martin F."/>
            <person name="Silar P."/>
            <person name="Natvig D.O."/>
            <person name="Lalanne C."/>
            <person name="Gautier V."/>
            <person name="Ament-Velasquez S.L."/>
            <person name="Kruys A."/>
            <person name="Hutchinson M.I."/>
            <person name="Powell A.J."/>
            <person name="Barry K."/>
            <person name="Miller A.N."/>
            <person name="Grigoriev I.V."/>
            <person name="Debuchy R."/>
            <person name="Gladieux P."/>
            <person name="Hiltunen Thoren M."/>
            <person name="Johannesson H."/>
        </authorList>
    </citation>
    <scope>NUCLEOTIDE SEQUENCE</scope>
    <source>
        <strain evidence="4">FGSC 1904</strain>
    </source>
</reference>
<feature type="transmembrane region" description="Helical" evidence="2">
    <location>
        <begin position="133"/>
        <end position="158"/>
    </location>
</feature>
<evidence type="ECO:0000256" key="3">
    <source>
        <dbReference type="SAM" id="SignalP"/>
    </source>
</evidence>
<gene>
    <name evidence="4" type="ORF">B0T20DRAFT_481593</name>
</gene>
<proteinExistence type="predicted"/>
<keyword evidence="2" id="KW-0812">Transmembrane</keyword>
<evidence type="ECO:0008006" key="6">
    <source>
        <dbReference type="Google" id="ProtNLM"/>
    </source>
</evidence>
<feature type="region of interest" description="Disordered" evidence="1">
    <location>
        <begin position="99"/>
        <end position="121"/>
    </location>
</feature>
<organism evidence="4 5">
    <name type="scientific">Sordaria brevicollis</name>
    <dbReference type="NCBI Taxonomy" id="83679"/>
    <lineage>
        <taxon>Eukaryota</taxon>
        <taxon>Fungi</taxon>
        <taxon>Dikarya</taxon>
        <taxon>Ascomycota</taxon>
        <taxon>Pezizomycotina</taxon>
        <taxon>Sordariomycetes</taxon>
        <taxon>Sordariomycetidae</taxon>
        <taxon>Sordariales</taxon>
        <taxon>Sordariaceae</taxon>
        <taxon>Sordaria</taxon>
    </lineage>
</organism>
<feature type="signal peptide" evidence="3">
    <location>
        <begin position="1"/>
        <end position="22"/>
    </location>
</feature>
<keyword evidence="2" id="KW-0472">Membrane</keyword>
<accession>A0AAE0PB18</accession>
<keyword evidence="3" id="KW-0732">Signal</keyword>
<protein>
    <recommendedName>
        <fullName evidence="6">TM2 domain-containing protein</fullName>
    </recommendedName>
</protein>
<evidence type="ECO:0000256" key="1">
    <source>
        <dbReference type="SAM" id="MobiDB-lite"/>
    </source>
</evidence>